<dbReference type="RefSeq" id="WP_281817637.1">
    <property type="nucleotide sequence ID" value="NZ_BRLB01000013.1"/>
</dbReference>
<dbReference type="AlphaFoldDB" id="A0A9W6DGY4"/>
<sequence length="184" mass="19743">MRKFLDSYPIFELVIIAMLAGLGIATKSIITPLIHIVSGPLFIPGGALAGGFYMMWIIIGAGIINKRGTATLIALVQGIMVLVSGTIGSHGIMSLVTYTLPGLMVDIWYFILRKNGDGLVDCFSGCIIANMTGTFLSNLVFFQLPLLFLILSLSTSALSGSLGGIISYNIVRKLKELRLLKTES</sequence>
<gene>
    <name evidence="2" type="ORF">SH1V18_34870</name>
</gene>
<evidence type="ECO:0000256" key="1">
    <source>
        <dbReference type="SAM" id="Phobius"/>
    </source>
</evidence>
<evidence type="ECO:0008006" key="4">
    <source>
        <dbReference type="Google" id="ProtNLM"/>
    </source>
</evidence>
<dbReference type="Pfam" id="PF09819">
    <property type="entry name" value="ABC_cobalt"/>
    <property type="match status" value="1"/>
</dbReference>
<organism evidence="2 3">
    <name type="scientific">Vallitalea longa</name>
    <dbReference type="NCBI Taxonomy" id="2936439"/>
    <lineage>
        <taxon>Bacteria</taxon>
        <taxon>Bacillati</taxon>
        <taxon>Bacillota</taxon>
        <taxon>Clostridia</taxon>
        <taxon>Lachnospirales</taxon>
        <taxon>Vallitaleaceae</taxon>
        <taxon>Vallitalea</taxon>
    </lineage>
</organism>
<evidence type="ECO:0000313" key="3">
    <source>
        <dbReference type="Proteomes" id="UP001144256"/>
    </source>
</evidence>
<feature type="transmembrane region" description="Helical" evidence="1">
    <location>
        <begin position="12"/>
        <end position="35"/>
    </location>
</feature>
<proteinExistence type="predicted"/>
<feature type="transmembrane region" description="Helical" evidence="1">
    <location>
        <begin position="95"/>
        <end position="112"/>
    </location>
</feature>
<dbReference type="Proteomes" id="UP001144256">
    <property type="component" value="Unassembled WGS sequence"/>
</dbReference>
<name>A0A9W6DGY4_9FIRM</name>
<accession>A0A9W6DGY4</accession>
<dbReference type="EMBL" id="BRLB01000013">
    <property type="protein sequence ID" value="GKX31007.1"/>
    <property type="molecule type" value="Genomic_DNA"/>
</dbReference>
<keyword evidence="1" id="KW-1133">Transmembrane helix</keyword>
<protein>
    <recommendedName>
        <fullName evidence="4">Energy-coupling factor transport system substrate-specific component</fullName>
    </recommendedName>
</protein>
<dbReference type="InterPro" id="IPR017195">
    <property type="entry name" value="ABC_thiamin-permease_prd"/>
</dbReference>
<feature type="transmembrane region" description="Helical" evidence="1">
    <location>
        <begin position="119"/>
        <end position="141"/>
    </location>
</feature>
<evidence type="ECO:0000313" key="2">
    <source>
        <dbReference type="EMBL" id="GKX31007.1"/>
    </source>
</evidence>
<keyword evidence="3" id="KW-1185">Reference proteome</keyword>
<feature type="transmembrane region" description="Helical" evidence="1">
    <location>
        <begin position="147"/>
        <end position="171"/>
    </location>
</feature>
<keyword evidence="1" id="KW-0812">Transmembrane</keyword>
<keyword evidence="1" id="KW-0472">Membrane</keyword>
<comment type="caution">
    <text evidence="2">The sequence shown here is derived from an EMBL/GenBank/DDBJ whole genome shotgun (WGS) entry which is preliminary data.</text>
</comment>
<reference evidence="2" key="1">
    <citation type="submission" date="2022-06" db="EMBL/GenBank/DDBJ databases">
        <title>Vallitalea longa sp. nov., an anaerobic bacterium isolated from marine sediment.</title>
        <authorList>
            <person name="Hirano S."/>
            <person name="Terahara T."/>
            <person name="Mori K."/>
            <person name="Hamada M."/>
            <person name="Matsumoto R."/>
            <person name="Kobayashi T."/>
        </authorList>
    </citation>
    <scope>NUCLEOTIDE SEQUENCE</scope>
    <source>
        <strain evidence="2">SH18-1</strain>
    </source>
</reference>
<feature type="transmembrane region" description="Helical" evidence="1">
    <location>
        <begin position="41"/>
        <end position="64"/>
    </location>
</feature>
<feature type="transmembrane region" description="Helical" evidence="1">
    <location>
        <begin position="71"/>
        <end position="89"/>
    </location>
</feature>